<sequence>MSDFGVVERYQAYRTRRFLEQQQRHSTWMPRLRTRPARRTLVALLCMLYAAMIVIAVLTYWEITAAYWAWLGATVLMLVLWTAVQIVSGRQGDAPRDALDEYELQLRNSARSIGLTITQVAAFVPAAVLIFVSSNGDATPELAYMGGLLVVTALLIGGTSPTLMLAWSRPDPDPDPEDEANDRPPFPTADPEHPMEQQ</sequence>
<dbReference type="SUPFAM" id="SSF103473">
    <property type="entry name" value="MFS general substrate transporter"/>
    <property type="match status" value="1"/>
</dbReference>
<keyword evidence="2" id="KW-0812">Transmembrane</keyword>
<feature type="transmembrane region" description="Helical" evidence="2">
    <location>
        <begin position="113"/>
        <end position="132"/>
    </location>
</feature>
<reference evidence="4" key="1">
    <citation type="journal article" date="2019" name="Int. J. Syst. Evol. Microbiol.">
        <title>The Global Catalogue of Microorganisms (GCM) 10K type strain sequencing project: providing services to taxonomists for standard genome sequencing and annotation.</title>
        <authorList>
            <consortium name="The Broad Institute Genomics Platform"/>
            <consortium name="The Broad Institute Genome Sequencing Center for Infectious Disease"/>
            <person name="Wu L."/>
            <person name="Ma J."/>
        </authorList>
    </citation>
    <scope>NUCLEOTIDE SEQUENCE [LARGE SCALE GENOMIC DNA]</scope>
    <source>
        <strain evidence="4">JCM 18542</strain>
    </source>
</reference>
<dbReference type="InterPro" id="IPR036259">
    <property type="entry name" value="MFS_trans_sf"/>
</dbReference>
<feature type="transmembrane region" description="Helical" evidence="2">
    <location>
        <begin position="67"/>
        <end position="87"/>
    </location>
</feature>
<evidence type="ECO:0000256" key="1">
    <source>
        <dbReference type="SAM" id="MobiDB-lite"/>
    </source>
</evidence>
<dbReference type="Proteomes" id="UP001500839">
    <property type="component" value="Unassembled WGS sequence"/>
</dbReference>
<proteinExistence type="predicted"/>
<evidence type="ECO:0000313" key="3">
    <source>
        <dbReference type="EMBL" id="GAA4808024.1"/>
    </source>
</evidence>
<accession>A0ABP9CBS0</accession>
<feature type="transmembrane region" description="Helical" evidence="2">
    <location>
        <begin position="144"/>
        <end position="167"/>
    </location>
</feature>
<gene>
    <name evidence="3" type="ORF">GCM10023353_09540</name>
</gene>
<feature type="region of interest" description="Disordered" evidence="1">
    <location>
        <begin position="167"/>
        <end position="198"/>
    </location>
</feature>
<dbReference type="EMBL" id="BAABKQ010000001">
    <property type="protein sequence ID" value="GAA4808024.1"/>
    <property type="molecule type" value="Genomic_DNA"/>
</dbReference>
<name>A0ABP9CBS0_9ACTN</name>
<feature type="transmembrane region" description="Helical" evidence="2">
    <location>
        <begin position="41"/>
        <end position="61"/>
    </location>
</feature>
<keyword evidence="2" id="KW-0472">Membrane</keyword>
<comment type="caution">
    <text evidence="3">The sequence shown here is derived from an EMBL/GenBank/DDBJ whole genome shotgun (WGS) entry which is preliminary data.</text>
</comment>
<evidence type="ECO:0000256" key="2">
    <source>
        <dbReference type="SAM" id="Phobius"/>
    </source>
</evidence>
<evidence type="ECO:0000313" key="4">
    <source>
        <dbReference type="Proteomes" id="UP001500839"/>
    </source>
</evidence>
<keyword evidence="2" id="KW-1133">Transmembrane helix</keyword>
<organism evidence="3 4">
    <name type="scientific">Tomitella cavernea</name>
    <dbReference type="NCBI Taxonomy" id="1387982"/>
    <lineage>
        <taxon>Bacteria</taxon>
        <taxon>Bacillati</taxon>
        <taxon>Actinomycetota</taxon>
        <taxon>Actinomycetes</taxon>
        <taxon>Mycobacteriales</taxon>
        <taxon>Tomitella</taxon>
    </lineage>
</organism>
<dbReference type="RefSeq" id="WP_200174717.1">
    <property type="nucleotide sequence ID" value="NZ_BAABKQ010000001.1"/>
</dbReference>
<keyword evidence="4" id="KW-1185">Reference proteome</keyword>
<protein>
    <submittedName>
        <fullName evidence="3">Uncharacterized protein</fullName>
    </submittedName>
</protein>